<dbReference type="AlphaFoldDB" id="A0ABD2ZDX8"/>
<evidence type="ECO:0000313" key="2">
    <source>
        <dbReference type="EMBL" id="KAL3517679.1"/>
    </source>
</evidence>
<evidence type="ECO:0000256" key="1">
    <source>
        <dbReference type="SAM" id="Phobius"/>
    </source>
</evidence>
<keyword evidence="1" id="KW-1133">Transmembrane helix</keyword>
<name>A0ABD2ZDX8_9GENT</name>
<proteinExistence type="predicted"/>
<feature type="transmembrane region" description="Helical" evidence="1">
    <location>
        <begin position="127"/>
        <end position="151"/>
    </location>
</feature>
<keyword evidence="1" id="KW-0812">Transmembrane</keyword>
<protein>
    <submittedName>
        <fullName evidence="2">Uncharacterized protein</fullName>
    </submittedName>
</protein>
<comment type="caution">
    <text evidence="2">The sequence shown here is derived from an EMBL/GenBank/DDBJ whole genome shotgun (WGS) entry which is preliminary data.</text>
</comment>
<evidence type="ECO:0000313" key="3">
    <source>
        <dbReference type="Proteomes" id="UP001630127"/>
    </source>
</evidence>
<dbReference type="EMBL" id="JBJUIK010000009">
    <property type="protein sequence ID" value="KAL3517679.1"/>
    <property type="molecule type" value="Genomic_DNA"/>
</dbReference>
<accession>A0ABD2ZDX8</accession>
<reference evidence="2 3" key="1">
    <citation type="submission" date="2024-11" db="EMBL/GenBank/DDBJ databases">
        <title>A near-complete genome assembly of Cinchona calisaya.</title>
        <authorList>
            <person name="Lian D.C."/>
            <person name="Zhao X.W."/>
            <person name="Wei L."/>
        </authorList>
    </citation>
    <scope>NUCLEOTIDE SEQUENCE [LARGE SCALE GENOMIC DNA]</scope>
    <source>
        <tissue evidence="2">Nenye</tissue>
    </source>
</reference>
<keyword evidence="3" id="KW-1185">Reference proteome</keyword>
<keyword evidence="1" id="KW-0472">Membrane</keyword>
<sequence length="155" mass="18469">MAKNQPVKRFVTQKDWIFICFGADFRIALLRKQEYQKFVYNVINRYQSQWSKDEKVERDDGFKDSKERPQSEISLKNDVNYSDYEPGFIKYNSDEDDFVTNNTNNKWKLELAWLTKALEPALQFCRWALPTVFFILVLLCPTTLFIFNFLISGVH</sequence>
<organism evidence="2 3">
    <name type="scientific">Cinchona calisaya</name>
    <dbReference type="NCBI Taxonomy" id="153742"/>
    <lineage>
        <taxon>Eukaryota</taxon>
        <taxon>Viridiplantae</taxon>
        <taxon>Streptophyta</taxon>
        <taxon>Embryophyta</taxon>
        <taxon>Tracheophyta</taxon>
        <taxon>Spermatophyta</taxon>
        <taxon>Magnoliopsida</taxon>
        <taxon>eudicotyledons</taxon>
        <taxon>Gunneridae</taxon>
        <taxon>Pentapetalae</taxon>
        <taxon>asterids</taxon>
        <taxon>lamiids</taxon>
        <taxon>Gentianales</taxon>
        <taxon>Rubiaceae</taxon>
        <taxon>Cinchonoideae</taxon>
        <taxon>Cinchoneae</taxon>
        <taxon>Cinchona</taxon>
    </lineage>
</organism>
<gene>
    <name evidence="2" type="ORF">ACH5RR_020268</name>
</gene>
<dbReference type="Proteomes" id="UP001630127">
    <property type="component" value="Unassembled WGS sequence"/>
</dbReference>